<evidence type="ECO:0000256" key="9">
    <source>
        <dbReference type="RuleBase" id="RU362041"/>
    </source>
</evidence>
<comment type="subunit">
    <text evidence="2">Heterodimer of 2 subunits, IMMPL1 and IMMPL2.</text>
</comment>
<dbReference type="PANTHER" id="PTHR12383:SF16">
    <property type="entry name" value="MITOCHONDRIAL INNER MEMBRANE PROTEASE SUBUNIT 1"/>
    <property type="match status" value="1"/>
</dbReference>
<name>A0A1B0A042_GLOPL</name>
<dbReference type="InterPro" id="IPR000223">
    <property type="entry name" value="Pept_S26A_signal_pept_1"/>
</dbReference>
<organism evidence="11 12">
    <name type="scientific">Glossina pallidipes</name>
    <name type="common">Tsetse fly</name>
    <dbReference type="NCBI Taxonomy" id="7398"/>
    <lineage>
        <taxon>Eukaryota</taxon>
        <taxon>Metazoa</taxon>
        <taxon>Ecdysozoa</taxon>
        <taxon>Arthropoda</taxon>
        <taxon>Hexapoda</taxon>
        <taxon>Insecta</taxon>
        <taxon>Pterygota</taxon>
        <taxon>Neoptera</taxon>
        <taxon>Endopterygota</taxon>
        <taxon>Diptera</taxon>
        <taxon>Brachycera</taxon>
        <taxon>Muscomorpha</taxon>
        <taxon>Hippoboscoidea</taxon>
        <taxon>Glossinidae</taxon>
        <taxon>Glossina</taxon>
    </lineage>
</organism>
<dbReference type="PRINTS" id="PR00727">
    <property type="entry name" value="LEADERPTASE"/>
</dbReference>
<dbReference type="Proteomes" id="UP000092445">
    <property type="component" value="Unassembled WGS sequence"/>
</dbReference>
<dbReference type="Gene3D" id="2.10.109.10">
    <property type="entry name" value="Umud Fragment, subunit A"/>
    <property type="match status" value="1"/>
</dbReference>
<evidence type="ECO:0000259" key="10">
    <source>
        <dbReference type="Pfam" id="PF10502"/>
    </source>
</evidence>
<dbReference type="PROSITE" id="PS00761">
    <property type="entry name" value="SPASE_I_3"/>
    <property type="match status" value="1"/>
</dbReference>
<dbReference type="Pfam" id="PF10502">
    <property type="entry name" value="Peptidase_S26"/>
    <property type="match status" value="1"/>
</dbReference>
<protein>
    <recommendedName>
        <fullName evidence="9">Mitochondrial inner membrane protease subunit</fullName>
        <ecNumber evidence="9">3.4.21.-</ecNumber>
    </recommendedName>
</protein>
<reference evidence="12" key="1">
    <citation type="submission" date="2014-03" db="EMBL/GenBank/DDBJ databases">
        <authorList>
            <person name="Aksoy S."/>
            <person name="Warren W."/>
            <person name="Wilson R.K."/>
        </authorList>
    </citation>
    <scope>NUCLEOTIDE SEQUENCE [LARGE SCALE GENOMIC DNA]</scope>
    <source>
        <strain evidence="12">IAEA</strain>
    </source>
</reference>
<evidence type="ECO:0000256" key="1">
    <source>
        <dbReference type="ARBA" id="ARBA00004273"/>
    </source>
</evidence>
<feature type="active site" evidence="8">
    <location>
        <position position="80"/>
    </location>
</feature>
<evidence type="ECO:0000256" key="3">
    <source>
        <dbReference type="ARBA" id="ARBA00022792"/>
    </source>
</evidence>
<evidence type="ECO:0000256" key="7">
    <source>
        <dbReference type="ARBA" id="ARBA00038445"/>
    </source>
</evidence>
<keyword evidence="5 9" id="KW-0496">Mitochondrion</keyword>
<accession>A0A1B0A042</accession>
<evidence type="ECO:0000256" key="4">
    <source>
        <dbReference type="ARBA" id="ARBA00022801"/>
    </source>
</evidence>
<dbReference type="GO" id="GO:0004252">
    <property type="term" value="F:serine-type endopeptidase activity"/>
    <property type="evidence" value="ECO:0007669"/>
    <property type="project" value="InterPro"/>
</dbReference>
<dbReference type="GO" id="GO:0006465">
    <property type="term" value="P:signal peptide processing"/>
    <property type="evidence" value="ECO:0007669"/>
    <property type="project" value="InterPro"/>
</dbReference>
<dbReference type="STRING" id="7398.A0A1B0A042"/>
<dbReference type="InterPro" id="IPR019757">
    <property type="entry name" value="Pept_S26A_signal_pept_1_Lys-AS"/>
</dbReference>
<dbReference type="PANTHER" id="PTHR12383">
    <property type="entry name" value="PROTEASE FAMILY S26 MITOCHONDRIAL INNER MEMBRANE PROTEASE-RELATED"/>
    <property type="match status" value="1"/>
</dbReference>
<evidence type="ECO:0000256" key="2">
    <source>
        <dbReference type="ARBA" id="ARBA00011805"/>
    </source>
</evidence>
<proteinExistence type="inferred from homology"/>
<dbReference type="EC" id="3.4.21.-" evidence="9"/>
<evidence type="ECO:0000313" key="12">
    <source>
        <dbReference type="Proteomes" id="UP000092445"/>
    </source>
</evidence>
<evidence type="ECO:0000256" key="6">
    <source>
        <dbReference type="ARBA" id="ARBA00023136"/>
    </source>
</evidence>
<dbReference type="PROSITE" id="PS00760">
    <property type="entry name" value="SPASE_I_2"/>
    <property type="match status" value="1"/>
</dbReference>
<keyword evidence="12" id="KW-1185">Reference proteome</keyword>
<comment type="similarity">
    <text evidence="7">Belongs to the peptidase S26 family. IMP1 subfamily.</text>
</comment>
<keyword evidence="3 9" id="KW-0999">Mitochondrion inner membrane</keyword>
<dbReference type="InterPro" id="IPR052064">
    <property type="entry name" value="Mito_IMP1_subunit"/>
</dbReference>
<comment type="subcellular location">
    <subcellularLocation>
        <location evidence="1 9">Mitochondrion inner membrane</location>
    </subcellularLocation>
</comment>
<dbReference type="AlphaFoldDB" id="A0A1B0A042"/>
<keyword evidence="4 9" id="KW-0378">Hydrolase</keyword>
<feature type="active site" evidence="8">
    <location>
        <position position="37"/>
    </location>
</feature>
<reference evidence="11" key="2">
    <citation type="submission" date="2020-05" db="UniProtKB">
        <authorList>
            <consortium name="EnsemblMetazoa"/>
        </authorList>
    </citation>
    <scope>IDENTIFICATION</scope>
    <source>
        <strain evidence="11">IAEA</strain>
    </source>
</reference>
<keyword evidence="9" id="KW-0645">Protease</keyword>
<keyword evidence="6" id="KW-0472">Membrane</keyword>
<dbReference type="InterPro" id="IPR036286">
    <property type="entry name" value="LexA/Signal_pep-like_sf"/>
</dbReference>
<dbReference type="EnsemblMetazoa" id="GPAI030362-RA">
    <property type="protein sequence ID" value="GPAI030362-PA"/>
    <property type="gene ID" value="GPAI030362"/>
</dbReference>
<dbReference type="InterPro" id="IPR019533">
    <property type="entry name" value="Peptidase_S26"/>
</dbReference>
<sequence>MMFSYIKDLLKYSVQYACITHCFFEYVGDFVVCSGPSMEPTLYSNNILLTERISTRFHKPKRGDVIIAISPTNADQYICKRIVGVPGDKICVDKPFEINRTNQKDNKISKDSMVKSKSTVHKIIEDIVPRGYVWIEGDNRQNSSDSRYYGPIPLGLIKSRAICRIWPLNDIKIL</sequence>
<dbReference type="SUPFAM" id="SSF51306">
    <property type="entry name" value="LexA/Signal peptidase"/>
    <property type="match status" value="1"/>
</dbReference>
<dbReference type="GO" id="GO:0006627">
    <property type="term" value="P:protein processing involved in protein targeting to mitochondrion"/>
    <property type="evidence" value="ECO:0007669"/>
    <property type="project" value="TreeGrafter"/>
</dbReference>
<dbReference type="VEuPathDB" id="VectorBase:GPAI030362"/>
<dbReference type="CDD" id="cd06530">
    <property type="entry name" value="S26_SPase_I"/>
    <property type="match status" value="1"/>
</dbReference>
<feature type="domain" description="Peptidase S26" evidence="10">
    <location>
        <begin position="8"/>
        <end position="166"/>
    </location>
</feature>
<dbReference type="InterPro" id="IPR019758">
    <property type="entry name" value="Pept_S26A_signal_pept_1_CS"/>
</dbReference>
<evidence type="ECO:0000256" key="5">
    <source>
        <dbReference type="ARBA" id="ARBA00023128"/>
    </source>
</evidence>
<dbReference type="NCBIfam" id="TIGR02227">
    <property type="entry name" value="sigpep_I_bact"/>
    <property type="match status" value="1"/>
</dbReference>
<evidence type="ECO:0000313" key="11">
    <source>
        <dbReference type="EnsemblMetazoa" id="GPAI030362-PA"/>
    </source>
</evidence>
<dbReference type="GO" id="GO:0042720">
    <property type="term" value="C:mitochondrial inner membrane peptidase complex"/>
    <property type="evidence" value="ECO:0007669"/>
    <property type="project" value="TreeGrafter"/>
</dbReference>
<evidence type="ECO:0000256" key="8">
    <source>
        <dbReference type="PIRSR" id="PIRSR600223-1"/>
    </source>
</evidence>